<keyword evidence="3" id="KW-0547">Nucleotide-binding</keyword>
<evidence type="ECO:0000256" key="2">
    <source>
        <dbReference type="SAM" id="MobiDB-lite"/>
    </source>
</evidence>
<feature type="compositionally biased region" description="Polar residues" evidence="2">
    <location>
        <begin position="1129"/>
        <end position="1139"/>
    </location>
</feature>
<accession>A0ABW5XB15</accession>
<feature type="region of interest" description="Disordered" evidence="2">
    <location>
        <begin position="1129"/>
        <end position="1151"/>
    </location>
</feature>
<reference evidence="4" key="1">
    <citation type="journal article" date="2019" name="Int. J. Syst. Evol. Microbiol.">
        <title>The Global Catalogue of Microorganisms (GCM) 10K type strain sequencing project: providing services to taxonomists for standard genome sequencing and annotation.</title>
        <authorList>
            <consortium name="The Broad Institute Genomics Platform"/>
            <consortium name="The Broad Institute Genome Sequencing Center for Infectious Disease"/>
            <person name="Wu L."/>
            <person name="Ma J."/>
        </authorList>
    </citation>
    <scope>NUCLEOTIDE SEQUENCE [LARGE SCALE GENOMIC DNA]</scope>
    <source>
        <strain evidence="4">KCTC 33576</strain>
    </source>
</reference>
<dbReference type="Pfam" id="PF13555">
    <property type="entry name" value="AAA_29"/>
    <property type="match status" value="1"/>
</dbReference>
<dbReference type="InterPro" id="IPR027417">
    <property type="entry name" value="P-loop_NTPase"/>
</dbReference>
<keyword evidence="1" id="KW-0175">Coiled coil</keyword>
<sequence length="1151" mass="127250">MTFDNTLFGLIPQASTGQQWVALSMQMVNWGGYHGYHQVPFHPDGTLISGGSGTGKSTLLDAYIALMMPHTTPFNGASNGATTGRARSKDQRNILSYVRGKVDDQRDLDTDTLRDTVLRGDKSDTWSAIAMTWRDQSKQLFTAVRIFYVPKGATKNEDCTFRRAVINGSIDLRVLEQYAVGKFAPGILSGTLGMQVLDTDSAFIAKLQSVLGIGAHGDGDKALQLLARIQAGQQISTVDALYKQMVLEEPETFRIADDAIAHFDELTAVRSEMIRAEEQVTMLRPILELREKRQAALEKAALINDLGALQGSGTTSDGAVSAFSLWRDRNSLDLITVEENDNRTSYAEAKAAKVSAGAAISSHDAQLEIVRDNQRKSGGDQIEALNREVTTAENALSSAQSERAKFDKHLAVTGLDITKKSEFDSMMRMAGQEIDEAEGAAQRRRAAEYDAMHVLKSLEQEREQAKHEIGLLRTVKGNIPFELQEARGLFADAMGVSPEELPFVGELIDLRPEYEGWRDAIGLALGGFATTILVDQDRLSDFRIAINSIRTQRRVSFEGVEVGLRIDEPTDRYVLPGRLEYKHTGFTGWLIERLDQQFGFVCVTDASELGAHKKALTQSGQISQGARGAHGGQGQRSVIGFSNEGRIKELAARLEELDSKIVDARAMVESVTSASDAQQARVEAFRRLVDFSWPSIDVAGAQSTVEAKHKQLSALIDGNDVLAALKKEEKELLAELERQRKVFARAEASMEALEAEYEHLVDMEDAAKDAIEAAEEAGFEVSAAQETYLLDHINRVSDGNWQSTLKDFERAIDLVLIDIKHDQSTADGTAATAGNELVRIFDRFRETWPNPNLGGDPDKSFDDYARILEELEHQKLYAIKEKWNRNVTRLSGQEFTRLNGQMTQAIDQIRVRMAPVNEILWELPFQDDQHRLRISAKSTDSLDIKSFRKQLRELASDVEGEQTLKQREARYRKIADLLARIRPESAERRRLIDVREHVRIEALKVDLQGNEVSVFDHIAGKSGGESQELVAFIVGSALRYQLGDSDAERPRYAPVFLDEAFIKADSRFAGRAVTAWQGLGFQLIVGAPLDKVSALEPHMALLIQTVKNSEGHTHLRGAIAADSAVHFNSDTGASDTGTSPEREPASAGVQE</sequence>
<comment type="caution">
    <text evidence="3">The sequence shown here is derived from an EMBL/GenBank/DDBJ whole genome shotgun (WGS) entry which is preliminary data.</text>
</comment>
<feature type="coiled-coil region" evidence="1">
    <location>
        <begin position="719"/>
        <end position="770"/>
    </location>
</feature>
<evidence type="ECO:0000313" key="4">
    <source>
        <dbReference type="Proteomes" id="UP001597391"/>
    </source>
</evidence>
<evidence type="ECO:0000256" key="1">
    <source>
        <dbReference type="SAM" id="Coils"/>
    </source>
</evidence>
<gene>
    <name evidence="3" type="ORF">ACFSYH_00960</name>
</gene>
<dbReference type="Proteomes" id="UP001597391">
    <property type="component" value="Unassembled WGS sequence"/>
</dbReference>
<keyword evidence="4" id="KW-1185">Reference proteome</keyword>
<dbReference type="EMBL" id="JBHUOP010000001">
    <property type="protein sequence ID" value="MFD2839145.1"/>
    <property type="molecule type" value="Genomic_DNA"/>
</dbReference>
<dbReference type="SUPFAM" id="SSF52540">
    <property type="entry name" value="P-loop containing nucleoside triphosphate hydrolases"/>
    <property type="match status" value="1"/>
</dbReference>
<evidence type="ECO:0000313" key="3">
    <source>
        <dbReference type="EMBL" id="MFD2839145.1"/>
    </source>
</evidence>
<protein>
    <submittedName>
        <fullName evidence="3">ATP-binding protein</fullName>
    </submittedName>
</protein>
<dbReference type="RefSeq" id="WP_377464573.1">
    <property type="nucleotide sequence ID" value="NZ_JBHUOP010000001.1"/>
</dbReference>
<dbReference type="GO" id="GO:0005524">
    <property type="term" value="F:ATP binding"/>
    <property type="evidence" value="ECO:0007669"/>
    <property type="project" value="UniProtKB-KW"/>
</dbReference>
<name>A0ABW5XB15_9MICO</name>
<organism evidence="3 4">
    <name type="scientific">Populibacterium corticicola</name>
    <dbReference type="NCBI Taxonomy" id="1812826"/>
    <lineage>
        <taxon>Bacteria</taxon>
        <taxon>Bacillati</taxon>
        <taxon>Actinomycetota</taxon>
        <taxon>Actinomycetes</taxon>
        <taxon>Micrococcales</taxon>
        <taxon>Jonesiaceae</taxon>
        <taxon>Populibacterium</taxon>
    </lineage>
</organism>
<keyword evidence="3" id="KW-0067">ATP-binding</keyword>
<dbReference type="Gene3D" id="3.40.1140.10">
    <property type="match status" value="1"/>
</dbReference>
<proteinExistence type="predicted"/>
<dbReference type="Pfam" id="PF13558">
    <property type="entry name" value="SbcC_Walker_B"/>
    <property type="match status" value="1"/>
</dbReference>